<dbReference type="RefSeq" id="WP_013584946.1">
    <property type="nucleotide sequence ID" value="NZ_LDRT01000122.1"/>
</dbReference>
<dbReference type="AlphaFoldDB" id="A0A147ETT8"/>
<accession>A0A147ETT8</accession>
<dbReference type="OrthoDB" id="3826998at2"/>
<dbReference type="OMA" id="GQGDTEM"/>
<feature type="region of interest" description="Disordered" evidence="1">
    <location>
        <begin position="85"/>
        <end position="110"/>
    </location>
</feature>
<reference evidence="2 3" key="1">
    <citation type="journal article" date="2016" name="Front. Microbiol.">
        <title>Genomic Resource of Rice Seed Associated Bacteria.</title>
        <authorList>
            <person name="Midha S."/>
            <person name="Bansal K."/>
            <person name="Sharma S."/>
            <person name="Kumar N."/>
            <person name="Patil P.P."/>
            <person name="Chaudhry V."/>
            <person name="Patil P.B."/>
        </authorList>
    </citation>
    <scope>NUCLEOTIDE SEQUENCE [LARGE SCALE GENOMIC DNA]</scope>
    <source>
        <strain evidence="2 3">NS220</strain>
    </source>
</reference>
<sequence length="110" mass="11652">MKFAMGSSTLGVLSKATSGSSDELSLLVRQLFEAAEPLEGQFQGAGRAAFDRFKSRTDEISAELKLSLDGVLTGITGMDRSFQEGESAMVDETTSLESGSSFDAARFGAR</sequence>
<feature type="compositionally biased region" description="Polar residues" evidence="1">
    <location>
        <begin position="92"/>
        <end position="101"/>
    </location>
</feature>
<organism evidence="2 3">
    <name type="scientific">Microbacterium testaceum</name>
    <name type="common">Aureobacterium testaceum</name>
    <name type="synonym">Brevibacterium testaceum</name>
    <dbReference type="NCBI Taxonomy" id="2033"/>
    <lineage>
        <taxon>Bacteria</taxon>
        <taxon>Bacillati</taxon>
        <taxon>Actinomycetota</taxon>
        <taxon>Actinomycetes</taxon>
        <taxon>Micrococcales</taxon>
        <taxon>Microbacteriaceae</taxon>
        <taxon>Microbacterium</taxon>
    </lineage>
</organism>
<gene>
    <name evidence="2" type="ORF">NS220_15215</name>
</gene>
<evidence type="ECO:0000256" key="1">
    <source>
        <dbReference type="SAM" id="MobiDB-lite"/>
    </source>
</evidence>
<dbReference type="PATRIC" id="fig|2033.6.peg.555"/>
<comment type="caution">
    <text evidence="2">The sequence shown here is derived from an EMBL/GenBank/DDBJ whole genome shotgun (WGS) entry which is preliminary data.</text>
</comment>
<protein>
    <submittedName>
        <fullName evidence="2">Uncharacterized protein</fullName>
    </submittedName>
</protein>
<evidence type="ECO:0000313" key="3">
    <source>
        <dbReference type="Proteomes" id="UP000075025"/>
    </source>
</evidence>
<name>A0A147ETT8_MICTE</name>
<dbReference type="Proteomes" id="UP000075025">
    <property type="component" value="Unassembled WGS sequence"/>
</dbReference>
<evidence type="ECO:0000313" key="2">
    <source>
        <dbReference type="EMBL" id="KTR90523.1"/>
    </source>
</evidence>
<dbReference type="EMBL" id="LDRT01000122">
    <property type="protein sequence ID" value="KTR90523.1"/>
    <property type="molecule type" value="Genomic_DNA"/>
</dbReference>
<proteinExistence type="predicted"/>